<feature type="domain" description="Carbohydrate kinase FGGY N-terminal" evidence="4">
    <location>
        <begin position="5"/>
        <end position="248"/>
    </location>
</feature>
<accession>A0ABN0P1Y0</accession>
<sequence>MKQAIIVIDIGMTNKKIAVYDEHLVQRESVYKEFSPIMIKGPSGDIPTHDIDGMKKWFIENIRLFAKEYPVRAISVTAHGATFVCVDERGSVCAPCIFYTYEPGEDFHREFYEKCGSPESLQATTYTPQFPALLNYAKGILFLQKYFADRFARTTVILGFPQYWSFWLTGKKAYEPTYLACHSYLWNQNEHTWSSVVDSLEIRNRMPEIYVPTCNSLGCISAQTAKELGLDESVIVTAGIHDSNASLLPYIARGSDKDFILNSTGTWCVCMHPDVSENAKSFYNPDDIGKTVFFNRSALDTPVKTAIFVGGMEVDTYVRLYQKINKTDAFPVSDMQTVQKILSEKRVFLVPGVLPESGVFPLSAAGIYEDGIFYPLNEMLSEKSVPKVFFNEKLFFALLDISIAIQTETSVGCVGFSDTTSLYTEGGFRKNRLYNELLSSIFPSNSVALTTMKEATATGCAMSALMALTGKSCTELGDFIKIEQVPIKKTEINDYEAYKAAWLTAAQIKR</sequence>
<keyword evidence="7" id="KW-1185">Reference proteome</keyword>
<dbReference type="Pfam" id="PF21546">
    <property type="entry name" value="FGGY_C_2"/>
    <property type="match status" value="1"/>
</dbReference>
<gene>
    <name evidence="6" type="ORF">HMPREF0860_0444</name>
</gene>
<evidence type="ECO:0000259" key="4">
    <source>
        <dbReference type="Pfam" id="PF00370"/>
    </source>
</evidence>
<evidence type="ECO:0000313" key="6">
    <source>
        <dbReference type="EMBL" id="ERJ97652.1"/>
    </source>
</evidence>
<dbReference type="InterPro" id="IPR049382">
    <property type="entry name" value="FGGY_C_2"/>
</dbReference>
<dbReference type="EMBL" id="AVQI01000084">
    <property type="protein sequence ID" value="ERJ97652.1"/>
    <property type="molecule type" value="Genomic_DNA"/>
</dbReference>
<reference evidence="6 7" key="1">
    <citation type="submission" date="2013-08" db="EMBL/GenBank/DDBJ databases">
        <authorList>
            <person name="Durkin A.S."/>
            <person name="Haft D.R."/>
            <person name="McCorrison J."/>
            <person name="Torralba M."/>
            <person name="Gillis M."/>
            <person name="Haft D.H."/>
            <person name="Methe B."/>
            <person name="Sutton G."/>
            <person name="Nelson K.E."/>
        </authorList>
    </citation>
    <scope>NUCLEOTIDE SEQUENCE [LARGE SCALE GENOMIC DNA]</scope>
    <source>
        <strain evidence="6 7">ATCC 35536</strain>
    </source>
</reference>
<keyword evidence="2" id="KW-0808">Transferase</keyword>
<dbReference type="PANTHER" id="PTHR43095">
    <property type="entry name" value="SUGAR KINASE"/>
    <property type="match status" value="1"/>
</dbReference>
<evidence type="ECO:0000256" key="1">
    <source>
        <dbReference type="ARBA" id="ARBA00009156"/>
    </source>
</evidence>
<dbReference type="InterPro" id="IPR050406">
    <property type="entry name" value="FGGY_Carb_Kinase"/>
</dbReference>
<dbReference type="Pfam" id="PF00370">
    <property type="entry name" value="FGGY_N"/>
    <property type="match status" value="1"/>
</dbReference>
<dbReference type="InterPro" id="IPR018484">
    <property type="entry name" value="FGGY_N"/>
</dbReference>
<dbReference type="InterPro" id="IPR043129">
    <property type="entry name" value="ATPase_NBD"/>
</dbReference>
<evidence type="ECO:0000259" key="5">
    <source>
        <dbReference type="Pfam" id="PF21546"/>
    </source>
</evidence>
<dbReference type="GO" id="GO:0016301">
    <property type="term" value="F:kinase activity"/>
    <property type="evidence" value="ECO:0007669"/>
    <property type="project" value="UniProtKB-KW"/>
</dbReference>
<dbReference type="Gene3D" id="3.30.420.40">
    <property type="match status" value="2"/>
</dbReference>
<protein>
    <submittedName>
        <fullName evidence="6">Carbohydrate kinase, FGGY family protein</fullName>
    </submittedName>
</protein>
<name>A0ABN0P1Y0_TRESO</name>
<feature type="domain" description="Carbohydrate kinase FGGY C-terminal" evidence="5">
    <location>
        <begin position="257"/>
        <end position="464"/>
    </location>
</feature>
<evidence type="ECO:0000256" key="3">
    <source>
        <dbReference type="ARBA" id="ARBA00022777"/>
    </source>
</evidence>
<dbReference type="SUPFAM" id="SSF53067">
    <property type="entry name" value="Actin-like ATPase domain"/>
    <property type="match status" value="2"/>
</dbReference>
<dbReference type="RefSeq" id="WP_021495839.1">
    <property type="nucleotide sequence ID" value="NZ_AVQI01000084.1"/>
</dbReference>
<evidence type="ECO:0000256" key="2">
    <source>
        <dbReference type="ARBA" id="ARBA00022679"/>
    </source>
</evidence>
<comment type="similarity">
    <text evidence="1">Belongs to the FGGY kinase family.</text>
</comment>
<keyword evidence="3 6" id="KW-0418">Kinase</keyword>
<dbReference type="Proteomes" id="UP000016646">
    <property type="component" value="Unassembled WGS sequence"/>
</dbReference>
<comment type="caution">
    <text evidence="6">The sequence shown here is derived from an EMBL/GenBank/DDBJ whole genome shotgun (WGS) entry which is preliminary data.</text>
</comment>
<evidence type="ECO:0000313" key="7">
    <source>
        <dbReference type="Proteomes" id="UP000016646"/>
    </source>
</evidence>
<proteinExistence type="inferred from homology"/>
<organism evidence="6 7">
    <name type="scientific">Treponema socranskii subsp. socranskii VPI DR56BR1116 = ATCC 35536</name>
    <dbReference type="NCBI Taxonomy" id="1125725"/>
    <lineage>
        <taxon>Bacteria</taxon>
        <taxon>Pseudomonadati</taxon>
        <taxon>Spirochaetota</taxon>
        <taxon>Spirochaetia</taxon>
        <taxon>Spirochaetales</taxon>
        <taxon>Treponemataceae</taxon>
        <taxon>Treponema</taxon>
    </lineage>
</organism>
<dbReference type="PANTHER" id="PTHR43095:SF5">
    <property type="entry name" value="XYLULOSE KINASE"/>
    <property type="match status" value="1"/>
</dbReference>